<dbReference type="EC" id="2.7.7.7" evidence="1"/>
<comment type="caution">
    <text evidence="8">The sequence shown here is derived from an EMBL/GenBank/DDBJ whole genome shotgun (WGS) entry which is preliminary data.</text>
</comment>
<protein>
    <recommendedName>
        <fullName evidence="1">DNA-directed DNA polymerase</fullName>
        <ecNumber evidence="1">2.7.7.7</ecNumber>
    </recommendedName>
</protein>
<dbReference type="Gene3D" id="1.20.272.10">
    <property type="match status" value="1"/>
</dbReference>
<evidence type="ECO:0000256" key="6">
    <source>
        <dbReference type="ARBA" id="ARBA00034754"/>
    </source>
</evidence>
<dbReference type="Proteomes" id="UP001500235">
    <property type="component" value="Unassembled WGS sequence"/>
</dbReference>
<evidence type="ECO:0000256" key="3">
    <source>
        <dbReference type="ARBA" id="ARBA00022695"/>
    </source>
</evidence>
<dbReference type="InterPro" id="IPR008921">
    <property type="entry name" value="DNA_pol3_clamp-load_cplx_C"/>
</dbReference>
<keyword evidence="4" id="KW-0235">DNA replication</keyword>
<comment type="catalytic activity">
    <reaction evidence="7">
        <text>DNA(n) + a 2'-deoxyribonucleoside 5'-triphosphate = DNA(n+1) + diphosphate</text>
        <dbReference type="Rhea" id="RHEA:22508"/>
        <dbReference type="Rhea" id="RHEA-COMP:17339"/>
        <dbReference type="Rhea" id="RHEA-COMP:17340"/>
        <dbReference type="ChEBI" id="CHEBI:33019"/>
        <dbReference type="ChEBI" id="CHEBI:61560"/>
        <dbReference type="ChEBI" id="CHEBI:173112"/>
        <dbReference type="EC" id="2.7.7.7"/>
    </reaction>
</comment>
<evidence type="ECO:0000256" key="4">
    <source>
        <dbReference type="ARBA" id="ARBA00022705"/>
    </source>
</evidence>
<comment type="similarity">
    <text evidence="6">Belongs to the DNA polymerase HolA subunit family.</text>
</comment>
<proteinExistence type="inferred from homology"/>
<sequence length="336" mass="36244">MKLASARAGAAFERPDPAIRLFLLSGPDQSSNRLLAQKLTTALGAAKLNVTTAQLKSEPNWLADEAAAISMFGDRKLLWVEPAGEDILPAVQAMLALPQVEAATVAIMSPTAKRNGELAKFSDKHPAVLHVESSFLSLREQVGVVMEMATAEGLRVAAPLAERIASEADGDMLMARLELQKFALYLDASSAAPKDLDEETVAALGIDQAEAELGRAGDLALSGEVARLADELILLDSGGIEPIPVMRALQRRLISLSALRRRIDQGERSDAVMRGVWTKERPAVERMLSRWTGPRLADAFMHVQKLERELLLQPVPGRAALGETLLQLARAAAARR</sequence>
<reference evidence="9" key="1">
    <citation type="journal article" date="2019" name="Int. J. Syst. Evol. Microbiol.">
        <title>The Global Catalogue of Microorganisms (GCM) 10K type strain sequencing project: providing services to taxonomists for standard genome sequencing and annotation.</title>
        <authorList>
            <consortium name="The Broad Institute Genomics Platform"/>
            <consortium name="The Broad Institute Genome Sequencing Center for Infectious Disease"/>
            <person name="Wu L."/>
            <person name="Ma J."/>
        </authorList>
    </citation>
    <scope>NUCLEOTIDE SEQUENCE [LARGE SCALE GENOMIC DNA]</scope>
    <source>
        <strain evidence="9">JCM 17563</strain>
    </source>
</reference>
<evidence type="ECO:0000256" key="1">
    <source>
        <dbReference type="ARBA" id="ARBA00012417"/>
    </source>
</evidence>
<dbReference type="InterPro" id="IPR005790">
    <property type="entry name" value="DNA_polIII_delta"/>
</dbReference>
<dbReference type="SUPFAM" id="SSF48019">
    <property type="entry name" value="post-AAA+ oligomerization domain-like"/>
    <property type="match status" value="1"/>
</dbReference>
<dbReference type="RefSeq" id="WP_344705465.1">
    <property type="nucleotide sequence ID" value="NZ_BAABBQ010000001.1"/>
</dbReference>
<evidence type="ECO:0000256" key="7">
    <source>
        <dbReference type="ARBA" id="ARBA00049244"/>
    </source>
</evidence>
<keyword evidence="9" id="KW-1185">Reference proteome</keyword>
<keyword evidence="3" id="KW-0548">Nucleotidyltransferase</keyword>
<keyword evidence="2" id="KW-0808">Transferase</keyword>
<name>A0ABP7S8M6_9SPHN</name>
<evidence type="ECO:0000313" key="9">
    <source>
        <dbReference type="Proteomes" id="UP001500235"/>
    </source>
</evidence>
<dbReference type="SUPFAM" id="SSF52540">
    <property type="entry name" value="P-loop containing nucleoside triphosphate hydrolases"/>
    <property type="match status" value="1"/>
</dbReference>
<evidence type="ECO:0000256" key="5">
    <source>
        <dbReference type="ARBA" id="ARBA00022932"/>
    </source>
</evidence>
<gene>
    <name evidence="8" type="primary">holA</name>
    <name evidence="8" type="ORF">GCM10022280_01340</name>
</gene>
<dbReference type="NCBIfam" id="TIGR01128">
    <property type="entry name" value="holA"/>
    <property type="match status" value="1"/>
</dbReference>
<organism evidence="8 9">
    <name type="scientific">Sphingomonas swuensis</name>
    <dbReference type="NCBI Taxonomy" id="977800"/>
    <lineage>
        <taxon>Bacteria</taxon>
        <taxon>Pseudomonadati</taxon>
        <taxon>Pseudomonadota</taxon>
        <taxon>Alphaproteobacteria</taxon>
        <taxon>Sphingomonadales</taxon>
        <taxon>Sphingomonadaceae</taxon>
        <taxon>Sphingomonas</taxon>
    </lineage>
</organism>
<dbReference type="PANTHER" id="PTHR34388:SF1">
    <property type="entry name" value="DNA POLYMERASE III SUBUNIT DELTA"/>
    <property type="match status" value="1"/>
</dbReference>
<evidence type="ECO:0000313" key="8">
    <source>
        <dbReference type="EMBL" id="GAA4008345.1"/>
    </source>
</evidence>
<accession>A0ABP7S8M6</accession>
<dbReference type="PANTHER" id="PTHR34388">
    <property type="entry name" value="DNA POLYMERASE III SUBUNIT DELTA"/>
    <property type="match status" value="1"/>
</dbReference>
<dbReference type="InterPro" id="IPR027417">
    <property type="entry name" value="P-loop_NTPase"/>
</dbReference>
<evidence type="ECO:0000256" key="2">
    <source>
        <dbReference type="ARBA" id="ARBA00022679"/>
    </source>
</evidence>
<dbReference type="EMBL" id="BAABBQ010000001">
    <property type="protein sequence ID" value="GAA4008345.1"/>
    <property type="molecule type" value="Genomic_DNA"/>
</dbReference>
<keyword evidence="5" id="KW-0239">DNA-directed DNA polymerase</keyword>